<dbReference type="AlphaFoldDB" id="A0A8A1LN90"/>
<evidence type="ECO:0000313" key="1">
    <source>
        <dbReference type="EMBL" id="QSS55426.1"/>
    </source>
</evidence>
<dbReference type="EMBL" id="CP069105">
    <property type="protein sequence ID" value="QSS55426.1"/>
    <property type="molecule type" value="Genomic_DNA"/>
</dbReference>
<reference evidence="1" key="1">
    <citation type="submission" date="2021-01" db="EMBL/GenBank/DDBJ databases">
        <title>Chromosome-level genome assembly of a human fungal pathogen reveals clustering of transcriptionally co-regulated genes.</title>
        <authorList>
            <person name="Voorhies M."/>
            <person name="Cohen S."/>
            <person name="Shea T.P."/>
            <person name="Petrus S."/>
            <person name="Munoz J.F."/>
            <person name="Poplawski S."/>
            <person name="Goldman W.E."/>
            <person name="Michael T."/>
            <person name="Cuomo C.A."/>
            <person name="Sil A."/>
            <person name="Beyhan S."/>
        </authorList>
    </citation>
    <scope>NUCLEOTIDE SEQUENCE</scope>
    <source>
        <strain evidence="1">H88</strain>
    </source>
</reference>
<protein>
    <submittedName>
        <fullName evidence="1">Uncharacterized protein</fullName>
    </submittedName>
</protein>
<name>A0A8A1LN90_AJEC8</name>
<gene>
    <name evidence="1" type="ORF">I7I53_03295</name>
</gene>
<sequence length="82" mass="9589">MTNKTTRIHVQRSRSNKALSRRQQKSLLRIITITPSSSIQHTRFSANYLFNYITLSNFKVYPSVNSSQSFDWSIKTSCQKLF</sequence>
<proteinExistence type="predicted"/>
<organism evidence="1 2">
    <name type="scientific">Ajellomyces capsulatus (strain H88)</name>
    <name type="common">Darling's disease fungus</name>
    <name type="synonym">Histoplasma capsulatum</name>
    <dbReference type="NCBI Taxonomy" id="544711"/>
    <lineage>
        <taxon>Eukaryota</taxon>
        <taxon>Fungi</taxon>
        <taxon>Dikarya</taxon>
        <taxon>Ascomycota</taxon>
        <taxon>Pezizomycotina</taxon>
        <taxon>Eurotiomycetes</taxon>
        <taxon>Eurotiomycetidae</taxon>
        <taxon>Onygenales</taxon>
        <taxon>Ajellomycetaceae</taxon>
        <taxon>Histoplasma</taxon>
    </lineage>
</organism>
<dbReference type="Proteomes" id="UP000663419">
    <property type="component" value="Chromosome 4"/>
</dbReference>
<accession>A0A8A1LN90</accession>
<dbReference type="VEuPathDB" id="FungiDB:I7I53_03295"/>
<evidence type="ECO:0000313" key="2">
    <source>
        <dbReference type="Proteomes" id="UP000663419"/>
    </source>
</evidence>